<dbReference type="GO" id="GO:0005634">
    <property type="term" value="C:nucleus"/>
    <property type="evidence" value="ECO:0007669"/>
    <property type="project" value="UniProtKB-SubCell"/>
</dbReference>
<protein>
    <submittedName>
        <fullName evidence="12">BCL6 corepressor</fullName>
    </submittedName>
</protein>
<dbReference type="PANTHER" id="PTHR24117:SF8">
    <property type="entry name" value="BCL-6 COREPRESSOR"/>
    <property type="match status" value="1"/>
</dbReference>
<dbReference type="OrthoDB" id="3666223at2759"/>
<feature type="region of interest" description="Disordered" evidence="9">
    <location>
        <begin position="515"/>
        <end position="609"/>
    </location>
</feature>
<feature type="region of interest" description="Disordered" evidence="9">
    <location>
        <begin position="1004"/>
        <end position="1338"/>
    </location>
</feature>
<feature type="compositionally biased region" description="Basic and acidic residues" evidence="9">
    <location>
        <begin position="904"/>
        <end position="919"/>
    </location>
</feature>
<evidence type="ECO:0000259" key="11">
    <source>
        <dbReference type="Pfam" id="PF16553"/>
    </source>
</evidence>
<comment type="subcellular location">
    <subcellularLocation>
        <location evidence="1">Nucleus</location>
    </subcellularLocation>
</comment>
<feature type="compositionally biased region" description="Polar residues" evidence="9">
    <location>
        <begin position="831"/>
        <end position="842"/>
    </location>
</feature>
<dbReference type="Ensembl" id="ENSSFOT00015015500.2">
    <property type="protein sequence ID" value="ENSSFOP00015015319.2"/>
    <property type="gene ID" value="ENSSFOG00015009893.2"/>
</dbReference>
<dbReference type="InterPro" id="IPR038227">
    <property type="entry name" value="PUFD_som_sf"/>
</dbReference>
<keyword evidence="5" id="KW-0832">Ubl conjugation</keyword>
<evidence type="ECO:0000256" key="6">
    <source>
        <dbReference type="ARBA" id="ARBA00023242"/>
    </source>
</evidence>
<keyword evidence="2" id="KW-1017">Isopeptide bond</keyword>
<dbReference type="PROSITE" id="PS50088">
    <property type="entry name" value="ANK_REPEAT"/>
    <property type="match status" value="2"/>
</dbReference>
<feature type="region of interest" description="Disordered" evidence="9">
    <location>
        <begin position="360"/>
        <end position="429"/>
    </location>
</feature>
<dbReference type="GO" id="GO:0003714">
    <property type="term" value="F:transcription corepressor activity"/>
    <property type="evidence" value="ECO:0007669"/>
    <property type="project" value="TreeGrafter"/>
</dbReference>
<dbReference type="InterPro" id="IPR032365">
    <property type="entry name" value="PUFD"/>
</dbReference>
<evidence type="ECO:0000256" key="8">
    <source>
        <dbReference type="PROSITE-ProRule" id="PRU00023"/>
    </source>
</evidence>
<proteinExistence type="inferred from homology"/>
<feature type="compositionally biased region" description="Basic and acidic residues" evidence="9">
    <location>
        <begin position="1213"/>
        <end position="1238"/>
    </location>
</feature>
<dbReference type="FunFam" id="1.25.40.20:FF:000032">
    <property type="entry name" value="BCL-6 corepressor isoform X1"/>
    <property type="match status" value="1"/>
</dbReference>
<feature type="region of interest" description="Disordered" evidence="9">
    <location>
        <begin position="717"/>
        <end position="770"/>
    </location>
</feature>
<evidence type="ECO:0000256" key="2">
    <source>
        <dbReference type="ARBA" id="ARBA00022499"/>
    </source>
</evidence>
<dbReference type="InterPro" id="IPR002110">
    <property type="entry name" value="Ankyrin_rpt"/>
</dbReference>
<evidence type="ECO:0000259" key="10">
    <source>
        <dbReference type="Pfam" id="PF15808"/>
    </source>
</evidence>
<evidence type="ECO:0000256" key="4">
    <source>
        <dbReference type="ARBA" id="ARBA00022737"/>
    </source>
</evidence>
<feature type="compositionally biased region" description="Basic and acidic residues" evidence="9">
    <location>
        <begin position="373"/>
        <end position="390"/>
    </location>
</feature>
<evidence type="ECO:0000256" key="9">
    <source>
        <dbReference type="SAM" id="MobiDB-lite"/>
    </source>
</evidence>
<feature type="repeat" description="ANK" evidence="8">
    <location>
        <begin position="1385"/>
        <end position="1417"/>
    </location>
</feature>
<feature type="region of interest" description="Disordered" evidence="9">
    <location>
        <begin position="870"/>
        <end position="956"/>
    </location>
</feature>
<feature type="compositionally biased region" description="Basic and acidic residues" evidence="9">
    <location>
        <begin position="1072"/>
        <end position="1092"/>
    </location>
</feature>
<evidence type="ECO:0000256" key="5">
    <source>
        <dbReference type="ARBA" id="ARBA00022843"/>
    </source>
</evidence>
<dbReference type="PROSITE" id="PS50297">
    <property type="entry name" value="ANK_REP_REGION"/>
    <property type="match status" value="2"/>
</dbReference>
<keyword evidence="13" id="KW-1185">Reference proteome</keyword>
<feature type="compositionally biased region" description="Basic residues" evidence="9">
    <location>
        <begin position="1239"/>
        <end position="1249"/>
    </location>
</feature>
<accession>A0A8C9RML9</accession>
<dbReference type="Proteomes" id="UP000694397">
    <property type="component" value="Chromosome 14"/>
</dbReference>
<comment type="similarity">
    <text evidence="7">Belongs to the BCOR family.</text>
</comment>
<dbReference type="Pfam" id="PF12796">
    <property type="entry name" value="Ank_2"/>
    <property type="match status" value="1"/>
</dbReference>
<reference evidence="12 13" key="1">
    <citation type="submission" date="2019-04" db="EMBL/GenBank/DDBJ databases">
        <authorList>
            <consortium name="Wellcome Sanger Institute Data Sharing"/>
        </authorList>
    </citation>
    <scope>NUCLEOTIDE SEQUENCE [LARGE SCALE GENOMIC DNA]</scope>
</reference>
<dbReference type="SUPFAM" id="SSF48403">
    <property type="entry name" value="Ankyrin repeat"/>
    <property type="match status" value="1"/>
</dbReference>
<dbReference type="Pfam" id="PF15808">
    <property type="entry name" value="BCOR"/>
    <property type="match status" value="1"/>
</dbReference>
<dbReference type="CDD" id="cd14261">
    <property type="entry name" value="PUFD"/>
    <property type="match status" value="1"/>
</dbReference>
<feature type="compositionally biased region" description="Polar residues" evidence="9">
    <location>
        <begin position="1154"/>
        <end position="1163"/>
    </location>
</feature>
<feature type="region of interest" description="Disordered" evidence="9">
    <location>
        <begin position="222"/>
        <end position="289"/>
    </location>
</feature>
<feature type="compositionally biased region" description="Polar residues" evidence="9">
    <location>
        <begin position="392"/>
        <end position="407"/>
    </location>
</feature>
<feature type="compositionally biased region" description="Low complexity" evidence="9">
    <location>
        <begin position="261"/>
        <end position="289"/>
    </location>
</feature>
<keyword evidence="3" id="KW-0597">Phosphoprotein</keyword>
<feature type="region of interest" description="Disordered" evidence="9">
    <location>
        <begin position="793"/>
        <end position="848"/>
    </location>
</feature>
<evidence type="ECO:0000313" key="13">
    <source>
        <dbReference type="Proteomes" id="UP000694397"/>
    </source>
</evidence>
<dbReference type="PANTHER" id="PTHR24117">
    <property type="entry name" value="AGAP007537-PB"/>
    <property type="match status" value="1"/>
</dbReference>
<reference evidence="12" key="2">
    <citation type="submission" date="2025-08" db="UniProtKB">
        <authorList>
            <consortium name="Ensembl"/>
        </authorList>
    </citation>
    <scope>IDENTIFICATION</scope>
</reference>
<sequence length="1644" mass="180474">MVDASTTCRMNPMATLGMDRSNMMRESLHVHGGIVYPGLKTQEASAMPLGYVPDLHYKHDVSLENRKATNGYIGLYKSPPPGLQKPLMVPGGDSLGLDIRVGPAEKQTDLGLNGGSSYLRLPWMSPYPDTGMYSFLDSSKYAALNMYKASFMSQPSPYLPQHLAYQSLCAGAGASAASADRLFYMPPYPPAPLSSPLAPPMRIPAATVATTPLSPLVHCQDKSMQSIGPRVHHEPSSFGQQLHQQQPPPHHHSHDDRLHSSKSSRISSSKGSGSSSSACSSSTISSSCSSLSVDSTATLLMQSSRTASRQTQPLVPPPPPLLIENSLDFQKPLPRGTSSSSSSSTAVSHPFYMSSLALEHSSPARGSSHKSKSKDGNTDHHRGSGGERKSSKTPPKTTSEKCIQQVPTKDPADKPLDLSSKMDFGTPPNGFNHRLEALVKLGHSPTTRYGLHPSQELKEAVSPPSSAVSTSSKPPERPEIISNLRSTWVVPSHGSASVLNVDSGQNKGPSVIKNKSLEQVIPQQRSSSCPRIGESNSSPPTNPTATVVTSIGRPASASPSPTVNGECPKSSPNLTEKSPMAGYVSSQPATGKSVKAPKRSESQEVTYKPQQPLLENGQTSSHLYLSQNETFMAPSLPYGNRYLPYPGPDSMPLHHLPLPGKVPVYPHPVLLNSSSLYPARLTPKHNLPYGMASSHGEFLTYHNSQEMVHPLMSPHITLDTKSSERLERRPKSQDKHRHNEDTAYMTCHTTEGFDTTRRPEKESENFACQTSKLQTKPQATVKEKIVCVDLIQNNTNGGGSERHSDFLANKGDPTRPASSRNSDSSDRKEQQFLSNQASSQSLAEPDKRAEISGKLKLQGQGCLPLSVCQDHASPVSSHGVESPAEKSPLLDLPEHQTLRCARTSGDRTSEESRKSERQGTELCNELNKHGPEETESHEDDDDSHSSSKTRRSSLAKRIANSSGYVGDRFKCITTELYADSSKLSREQRALQRAMLRFSELELKEKEGGAAASRELAGGQHSQAVWEGSQRSTRPEGTALSNDPGKEGLRPVSENNKVPVVQRCVTQNQSQPLREREQGWANREARVRERTREGGAVASEEPAGRPLTAEEKPLENVSLGTMPGRKRPHQREQAQAYQGEEEEEGAVLREKRSKQVTALQTTPLTPVHVDRVGSSCPDTGVKRVSLQSHKKLSDKRQRLKLEQQRAGGWWPPSTDREGDKGMDAEPAPRLRRQGDSDKPKGKRQCKTKHMSLRERRRALQTEEDCQDTDPSLEHKVTLKRSSRKRSESLSDISDCSPVKARPQSPFAIDTESPFSQPPSQPSPQTIGNPPVETPASRPMPPEARRLIVNKNAGETLLQRAARLGYEEVVLYCLENKVCDINHRDNAGYCALHEACARGWLSIVQHLVEHGADINCSAQDGTRPIHDAVENDHLDVVRLLLSYGADPTLATYSGRGLLKMTHSDVMECFLLDYFADLQGRDDDDPRLYWELYGSSVCEPPEDLAAFDVLANPPGPGNDDEQQQREVFEFEFSDRPLLPCYNIQVSLSQGPRNWLLLSDVLKRLKMSAQDFRTNFAHIEVVSIPEAEFYKQASLSQLFSCPEELEGFLPDSKEPLDLVEINRELVALLGSSLECLDDRWDPVSLTRS</sequence>
<dbReference type="InterPro" id="IPR047144">
    <property type="entry name" value="BCOR-like"/>
</dbReference>
<feature type="compositionally biased region" description="Polar residues" evidence="9">
    <location>
        <begin position="521"/>
        <end position="549"/>
    </location>
</feature>
<dbReference type="GO" id="GO:0000122">
    <property type="term" value="P:negative regulation of transcription by RNA polymerase II"/>
    <property type="evidence" value="ECO:0007669"/>
    <property type="project" value="TreeGrafter"/>
</dbReference>
<evidence type="ECO:0000256" key="1">
    <source>
        <dbReference type="ARBA" id="ARBA00004123"/>
    </source>
</evidence>
<feature type="compositionally biased region" description="Basic and acidic residues" evidence="9">
    <location>
        <begin position="721"/>
        <end position="741"/>
    </location>
</feature>
<feature type="repeat" description="ANK" evidence="8">
    <location>
        <begin position="1418"/>
        <end position="1450"/>
    </location>
</feature>
<dbReference type="GeneTree" id="ENSGT00940000153737"/>
<name>A0A8C9RML9_SCLFO</name>
<dbReference type="Gene3D" id="3.10.260.40">
    <property type="entry name" value="BCL-6 corepressor, PCGF1 binding domain"/>
    <property type="match status" value="1"/>
</dbReference>
<feature type="compositionally biased region" description="Basic and acidic residues" evidence="9">
    <location>
        <begin position="1193"/>
        <end position="1202"/>
    </location>
</feature>
<dbReference type="InterPro" id="IPR036770">
    <property type="entry name" value="Ankyrin_rpt-contain_sf"/>
</dbReference>
<evidence type="ECO:0000313" key="12">
    <source>
        <dbReference type="Ensembl" id="ENSSFOP00015015319.2"/>
    </source>
</evidence>
<dbReference type="Pfam" id="PF16553">
    <property type="entry name" value="PUFD"/>
    <property type="match status" value="1"/>
</dbReference>
<feature type="region of interest" description="Disordered" evidence="9">
    <location>
        <begin position="304"/>
        <end position="347"/>
    </location>
</feature>
<feature type="compositionally biased region" description="Basic and acidic residues" evidence="9">
    <location>
        <begin position="754"/>
        <end position="764"/>
    </location>
</feature>
<gene>
    <name evidence="12" type="primary">BCOR</name>
    <name evidence="12" type="synonym">LOC108920538</name>
</gene>
<keyword evidence="6" id="KW-0539">Nucleus</keyword>
<keyword evidence="4" id="KW-0677">Repeat</keyword>
<dbReference type="SMART" id="SM00248">
    <property type="entry name" value="ANK"/>
    <property type="match status" value="3"/>
</dbReference>
<keyword evidence="8" id="KW-0040">ANK repeat</keyword>
<feature type="compositionally biased region" description="Basic and acidic residues" evidence="9">
    <location>
        <begin position="1250"/>
        <end position="1259"/>
    </location>
</feature>
<organism evidence="12 13">
    <name type="scientific">Scleropages formosus</name>
    <name type="common">Asian bonytongue</name>
    <name type="synonym">Osteoglossum formosum</name>
    <dbReference type="NCBI Taxonomy" id="113540"/>
    <lineage>
        <taxon>Eukaryota</taxon>
        <taxon>Metazoa</taxon>
        <taxon>Chordata</taxon>
        <taxon>Craniata</taxon>
        <taxon>Vertebrata</taxon>
        <taxon>Euteleostomi</taxon>
        <taxon>Actinopterygii</taxon>
        <taxon>Neopterygii</taxon>
        <taxon>Teleostei</taxon>
        <taxon>Osteoglossocephala</taxon>
        <taxon>Osteoglossomorpha</taxon>
        <taxon>Osteoglossiformes</taxon>
        <taxon>Osteoglossidae</taxon>
        <taxon>Scleropages</taxon>
    </lineage>
</organism>
<feature type="compositionally biased region" description="Low complexity" evidence="9">
    <location>
        <begin position="460"/>
        <end position="473"/>
    </location>
</feature>
<feature type="domain" description="BCL-6 corepressor PCGF1 binding" evidence="11">
    <location>
        <begin position="1523"/>
        <end position="1633"/>
    </location>
</feature>
<feature type="region of interest" description="Disordered" evidence="9">
    <location>
        <begin position="454"/>
        <end position="480"/>
    </location>
</feature>
<evidence type="ECO:0000256" key="3">
    <source>
        <dbReference type="ARBA" id="ARBA00022553"/>
    </source>
</evidence>
<reference evidence="12" key="3">
    <citation type="submission" date="2025-09" db="UniProtKB">
        <authorList>
            <consortium name="Ensembl"/>
        </authorList>
    </citation>
    <scope>IDENTIFICATION</scope>
</reference>
<feature type="domain" description="BCL-6 corepressor non-ankyrin-repeat" evidence="10">
    <location>
        <begin position="1152"/>
        <end position="1298"/>
    </location>
</feature>
<dbReference type="InterPro" id="IPR031628">
    <property type="entry name" value="BCOR"/>
</dbReference>
<evidence type="ECO:0000256" key="7">
    <source>
        <dbReference type="ARBA" id="ARBA00034703"/>
    </source>
</evidence>
<dbReference type="Gene3D" id="1.25.40.20">
    <property type="entry name" value="Ankyrin repeat-containing domain"/>
    <property type="match status" value="1"/>
</dbReference>